<reference evidence="1 2" key="1">
    <citation type="submission" date="2024-12" db="EMBL/GenBank/DDBJ databases">
        <title>Draft genome sequence of Chryseobacterium kwangjuense AG447.</title>
        <authorList>
            <person name="Cheptsov V.S."/>
            <person name="Belov A."/>
            <person name="Zavarzina A.G."/>
        </authorList>
    </citation>
    <scope>NUCLEOTIDE SEQUENCE [LARGE SCALE GENOMIC DNA]</scope>
    <source>
        <strain evidence="1 2">AG447</strain>
    </source>
</reference>
<organism evidence="1 2">
    <name type="scientific">Chryseobacterium kwangjuense</name>
    <dbReference type="NCBI Taxonomy" id="267125"/>
    <lineage>
        <taxon>Bacteria</taxon>
        <taxon>Pseudomonadati</taxon>
        <taxon>Bacteroidota</taxon>
        <taxon>Flavobacteriia</taxon>
        <taxon>Flavobacteriales</taxon>
        <taxon>Weeksellaceae</taxon>
        <taxon>Chryseobacterium group</taxon>
        <taxon>Chryseobacterium</taxon>
    </lineage>
</organism>
<evidence type="ECO:0000313" key="2">
    <source>
        <dbReference type="Proteomes" id="UP001634154"/>
    </source>
</evidence>
<protein>
    <submittedName>
        <fullName evidence="1">Uncharacterized protein</fullName>
    </submittedName>
</protein>
<comment type="caution">
    <text evidence="1">The sequence shown here is derived from an EMBL/GenBank/DDBJ whole genome shotgun (WGS) entry which is preliminary data.</text>
</comment>
<sequence>MKNLLTILFITFFSVKGIAQTENINSGKYHSAKEHFETKYKKQEYSKYPKFQIRLENDRVIIGSVKIIEFSRDLEGKFKIILENGLLDPMKINGNPVLKISNMDELALLNPNPQTKRFKFWIFAQNKSLEKGTLEYLLVGGANPYEYYFEIQNENADENTSFKEFVEGAKLTYLAYGGIII</sequence>
<gene>
    <name evidence="1" type="ORF">ACKW6Q_18435</name>
</gene>
<evidence type="ECO:0000313" key="1">
    <source>
        <dbReference type="EMBL" id="MFN1218950.1"/>
    </source>
</evidence>
<keyword evidence="2" id="KW-1185">Reference proteome</keyword>
<dbReference type="EMBL" id="JBJXVJ010000004">
    <property type="protein sequence ID" value="MFN1218950.1"/>
    <property type="molecule type" value="Genomic_DNA"/>
</dbReference>
<accession>A0ABW9K978</accession>
<dbReference type="RefSeq" id="WP_409357768.1">
    <property type="nucleotide sequence ID" value="NZ_JBJXVJ010000004.1"/>
</dbReference>
<dbReference type="Proteomes" id="UP001634154">
    <property type="component" value="Unassembled WGS sequence"/>
</dbReference>
<proteinExistence type="predicted"/>
<name>A0ABW9K978_9FLAO</name>